<evidence type="ECO:0000259" key="1">
    <source>
        <dbReference type="PROSITE" id="PS50883"/>
    </source>
</evidence>
<gene>
    <name evidence="3" type="ORF">J3U76_10775</name>
</gene>
<dbReference type="Gene3D" id="3.30.70.270">
    <property type="match status" value="1"/>
</dbReference>
<dbReference type="SUPFAM" id="SSF55781">
    <property type="entry name" value="GAF domain-like"/>
    <property type="match status" value="1"/>
</dbReference>
<dbReference type="PROSITE" id="PS50883">
    <property type="entry name" value="EAL"/>
    <property type="match status" value="1"/>
</dbReference>
<evidence type="ECO:0000313" key="3">
    <source>
        <dbReference type="EMBL" id="MBO1520098.1"/>
    </source>
</evidence>
<dbReference type="PANTHER" id="PTHR33121">
    <property type="entry name" value="CYCLIC DI-GMP PHOSPHODIESTERASE PDEF"/>
    <property type="match status" value="1"/>
</dbReference>
<dbReference type="InterPro" id="IPR000160">
    <property type="entry name" value="GGDEF_dom"/>
</dbReference>
<proteinExistence type="predicted"/>
<sequence>MEQITTFFSYHKALLQLLHSAGFSRLNKSDKLKELTALCSQLLNIDSVAIWSMNYCGDSMSRELCYQPQYGHHHRPYRLERHEHLIYFKVLEAADIFFTHDAFHDPRTCSLRKSYLNNDSAIFAMLDVPIYDGNRLYGVLCLESHTERYWSLTDTACATAFADTISLINTHEAWLSSRKELDYITSYDDFTGLYNQSSLRHRIQQLIHQEQPAQFALLWFDIDRLNAINNGMGGHVGDAVISEIAIRLRGMVLSGKDMVARVGGDEFAMLYHLPEQKDQMHDAIATIMHSINQPIHLGTQDLQISSSVGIALYPNDTKDLSTLIRYSESAMYQAKADGRRQAQYFNQKISATAKASFLMKNQLIEALAHGDLSVAYQPVMSGNAQNIVSCEALVRWQHHSLGFLSPGEFLPLAYEAGLIADIDFWMLEQVCKDIKLSRTRGVAMPSVAVNLSADALVDPLLADKIWDLLEKYHVSGAQIELEMIEDAIKGDSNQLQQTLEQLVRLGIKLSIDDFGTGYSSLLRLKNLPFTKLKIDRSFIDDLPQNADDCAITLSILGMAAGLGISVVAEGVENDEQEQWLQQQGCDYLQGFKYYKPMKLEDLLSVLKT</sequence>
<dbReference type="InterPro" id="IPR029787">
    <property type="entry name" value="Nucleotide_cyclase"/>
</dbReference>
<dbReference type="NCBIfam" id="TIGR00254">
    <property type="entry name" value="GGDEF"/>
    <property type="match status" value="1"/>
</dbReference>
<dbReference type="CDD" id="cd01949">
    <property type="entry name" value="GGDEF"/>
    <property type="match status" value="1"/>
</dbReference>
<dbReference type="SMART" id="SM00052">
    <property type="entry name" value="EAL"/>
    <property type="match status" value="1"/>
</dbReference>
<dbReference type="InterPro" id="IPR035919">
    <property type="entry name" value="EAL_sf"/>
</dbReference>
<dbReference type="EMBL" id="JAGDFX010000012">
    <property type="protein sequence ID" value="MBO1520098.1"/>
    <property type="molecule type" value="Genomic_DNA"/>
</dbReference>
<dbReference type="Gene3D" id="3.30.450.40">
    <property type="match status" value="1"/>
</dbReference>
<dbReference type="InterPro" id="IPR029016">
    <property type="entry name" value="GAF-like_dom_sf"/>
</dbReference>
<dbReference type="Pfam" id="PF01590">
    <property type="entry name" value="GAF"/>
    <property type="match status" value="1"/>
</dbReference>
<dbReference type="PROSITE" id="PS50887">
    <property type="entry name" value="GGDEF"/>
    <property type="match status" value="1"/>
</dbReference>
<dbReference type="InterPro" id="IPR003018">
    <property type="entry name" value="GAF"/>
</dbReference>
<accession>A0ABS3NI73</accession>
<protein>
    <submittedName>
        <fullName evidence="3">Sensor domain-containing phosphodiesterase</fullName>
    </submittedName>
</protein>
<reference evidence="3 4" key="1">
    <citation type="submission" date="2021-03" db="EMBL/GenBank/DDBJ databases">
        <title>Oceanisphaera sp. nov., isolated from the intestine.</title>
        <authorList>
            <person name="Zhao L.-H."/>
            <person name="Shi L.-F."/>
        </authorList>
    </citation>
    <scope>NUCLEOTIDE SEQUENCE [LARGE SCALE GENOMIC DNA]</scope>
    <source>
        <strain evidence="3 4">DM8</strain>
    </source>
</reference>
<dbReference type="InterPro" id="IPR001633">
    <property type="entry name" value="EAL_dom"/>
</dbReference>
<dbReference type="PANTHER" id="PTHR33121:SF71">
    <property type="entry name" value="OXYGEN SENSOR PROTEIN DOSP"/>
    <property type="match status" value="1"/>
</dbReference>
<evidence type="ECO:0000259" key="2">
    <source>
        <dbReference type="PROSITE" id="PS50887"/>
    </source>
</evidence>
<dbReference type="SUPFAM" id="SSF141868">
    <property type="entry name" value="EAL domain-like"/>
    <property type="match status" value="1"/>
</dbReference>
<dbReference type="Pfam" id="PF00563">
    <property type="entry name" value="EAL"/>
    <property type="match status" value="1"/>
</dbReference>
<dbReference type="Gene3D" id="3.20.20.450">
    <property type="entry name" value="EAL domain"/>
    <property type="match status" value="1"/>
</dbReference>
<comment type="caution">
    <text evidence="3">The sequence shown here is derived from an EMBL/GenBank/DDBJ whole genome shotgun (WGS) entry which is preliminary data.</text>
</comment>
<dbReference type="RefSeq" id="WP_208005977.1">
    <property type="nucleotide sequence ID" value="NZ_JAGDFX010000012.1"/>
</dbReference>
<feature type="domain" description="EAL" evidence="1">
    <location>
        <begin position="356"/>
        <end position="608"/>
    </location>
</feature>
<keyword evidence="4" id="KW-1185">Reference proteome</keyword>
<dbReference type="Proteomes" id="UP000664882">
    <property type="component" value="Unassembled WGS sequence"/>
</dbReference>
<dbReference type="InterPro" id="IPR050706">
    <property type="entry name" value="Cyclic-di-GMP_PDE-like"/>
</dbReference>
<dbReference type="SUPFAM" id="SSF55073">
    <property type="entry name" value="Nucleotide cyclase"/>
    <property type="match status" value="1"/>
</dbReference>
<evidence type="ECO:0000313" key="4">
    <source>
        <dbReference type="Proteomes" id="UP000664882"/>
    </source>
</evidence>
<organism evidence="3 4">
    <name type="scientific">Oceanisphaera pacifica</name>
    <dbReference type="NCBI Taxonomy" id="2818389"/>
    <lineage>
        <taxon>Bacteria</taxon>
        <taxon>Pseudomonadati</taxon>
        <taxon>Pseudomonadota</taxon>
        <taxon>Gammaproteobacteria</taxon>
        <taxon>Aeromonadales</taxon>
        <taxon>Aeromonadaceae</taxon>
        <taxon>Oceanisphaera</taxon>
    </lineage>
</organism>
<dbReference type="InterPro" id="IPR043128">
    <property type="entry name" value="Rev_trsase/Diguanyl_cyclase"/>
</dbReference>
<name>A0ABS3NI73_9GAMM</name>
<dbReference type="CDD" id="cd01948">
    <property type="entry name" value="EAL"/>
    <property type="match status" value="1"/>
</dbReference>
<feature type="domain" description="GGDEF" evidence="2">
    <location>
        <begin position="213"/>
        <end position="347"/>
    </location>
</feature>
<dbReference type="SMART" id="SM00267">
    <property type="entry name" value="GGDEF"/>
    <property type="match status" value="1"/>
</dbReference>
<dbReference type="Pfam" id="PF00990">
    <property type="entry name" value="GGDEF"/>
    <property type="match status" value="1"/>
</dbReference>